<dbReference type="Proteomes" id="UP000254502">
    <property type="component" value="Unassembled WGS sequence"/>
</dbReference>
<dbReference type="EC" id="6.1.1.15" evidence="1"/>
<evidence type="ECO:0000313" key="1">
    <source>
        <dbReference type="EMBL" id="SUK81844.1"/>
    </source>
</evidence>
<dbReference type="GO" id="GO:0004827">
    <property type="term" value="F:proline-tRNA ligase activity"/>
    <property type="evidence" value="ECO:0007669"/>
    <property type="project" value="UniProtKB-EC"/>
</dbReference>
<accession>A0A380DYH1</accession>
<dbReference type="EMBL" id="UHAQ01000003">
    <property type="protein sequence ID" value="SUK81844.1"/>
    <property type="molecule type" value="Genomic_DNA"/>
</dbReference>
<keyword evidence="1" id="KW-0030">Aminoacyl-tRNA synthetase</keyword>
<reference evidence="1 2" key="1">
    <citation type="submission" date="2018-06" db="EMBL/GenBank/DDBJ databases">
        <authorList>
            <consortium name="Pathogen Informatics"/>
            <person name="Doyle S."/>
        </authorList>
    </citation>
    <scope>NUCLEOTIDE SEQUENCE [LARGE SCALE GENOMIC DNA]</scope>
    <source>
        <strain evidence="1 2">NCTC5664</strain>
    </source>
</reference>
<keyword evidence="1" id="KW-0436">Ligase</keyword>
<gene>
    <name evidence="1" type="primary">proS_4</name>
    <name evidence="1" type="ORF">NCTC5664_02233</name>
</gene>
<protein>
    <submittedName>
        <fullName evidence="1">Prolyl-tRNA synthetase</fullName>
        <ecNumber evidence="1">6.1.1.15</ecNumber>
    </submittedName>
</protein>
<evidence type="ECO:0000313" key="2">
    <source>
        <dbReference type="Proteomes" id="UP000254502"/>
    </source>
</evidence>
<proteinExistence type="predicted"/>
<organism evidence="1 2">
    <name type="scientific">Staphylococcus aureus</name>
    <dbReference type="NCBI Taxonomy" id="1280"/>
    <lineage>
        <taxon>Bacteria</taxon>
        <taxon>Bacillati</taxon>
        <taxon>Bacillota</taxon>
        <taxon>Bacilli</taxon>
        <taxon>Bacillales</taxon>
        <taxon>Staphylococcaceae</taxon>
        <taxon>Staphylococcus</taxon>
    </lineage>
</organism>
<name>A0A380DYH1_STAAU</name>
<sequence length="40" mass="4676">MKQSKVFIPTMRDVPSEAEAQSHRLLLKSGLDKTKYKWDL</sequence>
<dbReference type="AlphaFoldDB" id="A0A380DYH1"/>